<keyword evidence="14" id="KW-1185">Reference proteome</keyword>
<dbReference type="PANTHER" id="PTHR36447">
    <property type="entry name" value="BETA-GALACTOSIDASE GANA"/>
    <property type="match status" value="1"/>
</dbReference>
<evidence type="ECO:0000313" key="13">
    <source>
        <dbReference type="EMBL" id="SHI25000.1"/>
    </source>
</evidence>
<evidence type="ECO:0000259" key="11">
    <source>
        <dbReference type="Pfam" id="PF08532"/>
    </source>
</evidence>
<evidence type="ECO:0000259" key="10">
    <source>
        <dbReference type="Pfam" id="PF02449"/>
    </source>
</evidence>
<evidence type="ECO:0000256" key="2">
    <source>
        <dbReference type="ARBA" id="ARBA00005940"/>
    </source>
</evidence>
<dbReference type="InterPro" id="IPR029062">
    <property type="entry name" value="Class_I_gatase-like"/>
</dbReference>
<evidence type="ECO:0000256" key="3">
    <source>
        <dbReference type="ARBA" id="ARBA00012756"/>
    </source>
</evidence>
<dbReference type="OrthoDB" id="9800974at2"/>
<evidence type="ECO:0000256" key="6">
    <source>
        <dbReference type="PIRNR" id="PIRNR001084"/>
    </source>
</evidence>
<dbReference type="Pfam" id="PF08532">
    <property type="entry name" value="Glyco_hydro_42M"/>
    <property type="match status" value="1"/>
</dbReference>
<evidence type="ECO:0000313" key="14">
    <source>
        <dbReference type="Proteomes" id="UP000184608"/>
    </source>
</evidence>
<keyword evidence="4 6" id="KW-0378">Hydrolase</keyword>
<feature type="binding site" evidence="8">
    <location>
        <position position="156"/>
    </location>
    <ligand>
        <name>substrate</name>
    </ligand>
</feature>
<dbReference type="SUPFAM" id="SSF51445">
    <property type="entry name" value="(Trans)glycosidases"/>
    <property type="match status" value="1"/>
</dbReference>
<dbReference type="InterPro" id="IPR017853">
    <property type="entry name" value="GH"/>
</dbReference>
<dbReference type="InterPro" id="IPR013738">
    <property type="entry name" value="Beta_galactosidase_Trimer"/>
</dbReference>
<reference evidence="13 14" key="1">
    <citation type="submission" date="2016-11" db="EMBL/GenBank/DDBJ databases">
        <authorList>
            <person name="Jaros S."/>
            <person name="Januszkiewicz K."/>
            <person name="Wedrychowicz H."/>
        </authorList>
    </citation>
    <scope>NUCLEOTIDE SEQUENCE [LARGE SCALE GENOMIC DNA]</scope>
    <source>
        <strain evidence="13 14">CECT 7868</strain>
    </source>
</reference>
<keyword evidence="5 6" id="KW-0326">Glycosidase</keyword>
<dbReference type="Pfam" id="PF08533">
    <property type="entry name" value="Glyco_hydro_42C"/>
    <property type="match status" value="1"/>
</dbReference>
<dbReference type="Proteomes" id="UP000184608">
    <property type="component" value="Unassembled WGS sequence"/>
</dbReference>
<comment type="similarity">
    <text evidence="2 6">Belongs to the glycosyl hydrolase 42 family.</text>
</comment>
<protein>
    <recommendedName>
        <fullName evidence="3 6">Beta-galactosidase</fullName>
        <shortName evidence="6">Beta-gal</shortName>
        <ecNumber evidence="3 6">3.2.1.23</ecNumber>
    </recommendedName>
</protein>
<dbReference type="InterPro" id="IPR003476">
    <property type="entry name" value="Glyco_hydro_42"/>
</dbReference>
<keyword evidence="9" id="KW-0479">Metal-binding</keyword>
<dbReference type="Gene3D" id="3.40.50.880">
    <property type="match status" value="1"/>
</dbReference>
<name>A0A1M5ZL96_9VIBR</name>
<feature type="binding site" evidence="8">
    <location>
        <position position="118"/>
    </location>
    <ligand>
        <name>substrate</name>
    </ligand>
</feature>
<evidence type="ECO:0000256" key="8">
    <source>
        <dbReference type="PIRSR" id="PIRSR001084-2"/>
    </source>
</evidence>
<feature type="binding site" evidence="9">
    <location>
        <position position="167"/>
    </location>
    <ligand>
        <name>Zn(2+)</name>
        <dbReference type="ChEBI" id="CHEBI:29105"/>
    </ligand>
</feature>
<feature type="domain" description="Beta-galactosidase C-terminal" evidence="12">
    <location>
        <begin position="628"/>
        <end position="686"/>
    </location>
</feature>
<dbReference type="Pfam" id="PF02449">
    <property type="entry name" value="Glyco_hydro_42"/>
    <property type="match status" value="1"/>
</dbReference>
<keyword evidence="9" id="KW-0862">Zinc</keyword>
<dbReference type="EMBL" id="FQXZ01000032">
    <property type="protein sequence ID" value="SHI25000.1"/>
    <property type="molecule type" value="Genomic_DNA"/>
</dbReference>
<dbReference type="CDD" id="cd03143">
    <property type="entry name" value="A4_beta-galactosidase_middle_domain"/>
    <property type="match status" value="1"/>
</dbReference>
<dbReference type="Gene3D" id="3.20.20.80">
    <property type="entry name" value="Glycosidases"/>
    <property type="match status" value="1"/>
</dbReference>
<dbReference type="EC" id="3.2.1.23" evidence="3 6"/>
<dbReference type="PANTHER" id="PTHR36447:SF1">
    <property type="entry name" value="BETA-GALACTOSIDASE GANA"/>
    <property type="match status" value="1"/>
</dbReference>
<sequence>MLQYSSMIPDIHHFLHGADYNPEQWLDRPDILEADIQLMKQTHCNVMSVGIFSWSALEPSEGEFRFEWLDNVLDRLAENGISVFLATPSGARPAWLSQRYPSVLRVDENRVKQRHGERHNHCYSSPEYREKVTVINTKLAERYSHHPAVIGWHISNEYGGECHCEHCQQGFREWLKAHYGTLEKLNAEWWTAFWSHTFTDWSQIESPSPVGENSIHGLKLDWKRYRTDRVADFCRQEVRPLKAENPDLPVIANFMEYFYDYNYWKLSEAVDIVSWDNYPLWHRDDDETGLACYIAMYHDLMRTLKQKPFLLMESTPSQTNWQPITKLKKDGMHLLSSMQAVAHGSDSVQYFQWRKSRGSVEKFHGAVIDHVGHADTRTGREVTQVGQMLENISAACGSRTVSEVAIIFDWESRWAMDDASGPRNEGLFYEQTVADHYRGFWEQGINCDIIEQLCDFTPYKVVIAPMLYMIKPGVAERLEQFVEAGGVLVATYWSGIVNESDLCFLGGFPGGENSPLRRTLGIWAEEIDSLYDHERVTLEIAAENTLGMSGRFQAKHLCEHIHAESAQVLAHYTDDLFAGTPALTCHHYGRGAAYYIASRNDPGFHRQFYQQLTRAHGLKTVIQDIPYGVSVTTRQNDEQQFIFIMNFLTTQIELILPDKDMFNLINQEEIISKKLILQPYEVKILSGETQK</sequence>
<evidence type="ECO:0000256" key="5">
    <source>
        <dbReference type="ARBA" id="ARBA00023295"/>
    </source>
</evidence>
<dbReference type="InterPro" id="IPR013529">
    <property type="entry name" value="Glyco_hydro_42_N"/>
</dbReference>
<feature type="domain" description="Glycoside hydrolase family 42 N-terminal" evidence="10">
    <location>
        <begin position="19"/>
        <end position="391"/>
    </location>
</feature>
<comment type="catalytic activity">
    <reaction evidence="1 6">
        <text>Hydrolysis of terminal non-reducing beta-D-galactose residues in beta-D-galactosides.</text>
        <dbReference type="EC" id="3.2.1.23"/>
    </reaction>
</comment>
<gene>
    <name evidence="13" type="primary">bglY</name>
    <name evidence="13" type="ORF">VA7868_02883</name>
</gene>
<dbReference type="GO" id="GO:0046872">
    <property type="term" value="F:metal ion binding"/>
    <property type="evidence" value="ECO:0007669"/>
    <property type="project" value="UniProtKB-KW"/>
</dbReference>
<evidence type="ECO:0000259" key="12">
    <source>
        <dbReference type="Pfam" id="PF08533"/>
    </source>
</evidence>
<evidence type="ECO:0000256" key="7">
    <source>
        <dbReference type="PIRSR" id="PIRSR001084-1"/>
    </source>
</evidence>
<accession>A0A1M5ZL96</accession>
<dbReference type="RefSeq" id="WP_073604517.1">
    <property type="nucleotide sequence ID" value="NZ_FQXZ01000032.1"/>
</dbReference>
<dbReference type="Gene3D" id="2.60.40.1180">
    <property type="entry name" value="Golgi alpha-mannosidase II"/>
    <property type="match status" value="1"/>
</dbReference>
<feature type="binding site" evidence="9">
    <location>
        <position position="164"/>
    </location>
    <ligand>
        <name>Zn(2+)</name>
        <dbReference type="ChEBI" id="CHEBI:29105"/>
    </ligand>
</feature>
<dbReference type="GO" id="GO:0004565">
    <property type="term" value="F:beta-galactosidase activity"/>
    <property type="evidence" value="ECO:0007669"/>
    <property type="project" value="UniProtKB-EC"/>
</dbReference>
<proteinExistence type="inferred from homology"/>
<feature type="binding site" evidence="9">
    <location>
        <position position="122"/>
    </location>
    <ligand>
        <name>Zn(2+)</name>
        <dbReference type="ChEBI" id="CHEBI:29105"/>
    </ligand>
</feature>
<dbReference type="GO" id="GO:0006012">
    <property type="term" value="P:galactose metabolic process"/>
    <property type="evidence" value="ECO:0007669"/>
    <property type="project" value="InterPro"/>
</dbReference>
<feature type="active site" description="Proton donor" evidence="7">
    <location>
        <position position="157"/>
    </location>
</feature>
<dbReference type="PIRSF" id="PIRSF001084">
    <property type="entry name" value="B-galactosidase"/>
    <property type="match status" value="1"/>
</dbReference>
<evidence type="ECO:0000256" key="4">
    <source>
        <dbReference type="ARBA" id="ARBA00022801"/>
    </source>
</evidence>
<dbReference type="InterPro" id="IPR013780">
    <property type="entry name" value="Glyco_hydro_b"/>
</dbReference>
<dbReference type="STRING" id="1216006.VA7868_02883"/>
<feature type="active site" description="Nucleophile" evidence="7">
    <location>
        <position position="313"/>
    </location>
</feature>
<feature type="binding site" evidence="9">
    <location>
        <position position="162"/>
    </location>
    <ligand>
        <name>Zn(2+)</name>
        <dbReference type="ChEBI" id="CHEBI:29105"/>
    </ligand>
</feature>
<dbReference type="InterPro" id="IPR013739">
    <property type="entry name" value="Beta_galactosidase_C"/>
</dbReference>
<feature type="domain" description="Beta-galactosidase trimerisation" evidence="11">
    <location>
        <begin position="403"/>
        <end position="618"/>
    </location>
</feature>
<dbReference type="GO" id="GO:0009341">
    <property type="term" value="C:beta-galactosidase complex"/>
    <property type="evidence" value="ECO:0007669"/>
    <property type="project" value="InterPro"/>
</dbReference>
<organism evidence="13 14">
    <name type="scientific">Vibrio aerogenes CECT 7868</name>
    <dbReference type="NCBI Taxonomy" id="1216006"/>
    <lineage>
        <taxon>Bacteria</taxon>
        <taxon>Pseudomonadati</taxon>
        <taxon>Pseudomonadota</taxon>
        <taxon>Gammaproteobacteria</taxon>
        <taxon>Vibrionales</taxon>
        <taxon>Vibrionaceae</taxon>
        <taxon>Vibrio</taxon>
    </lineage>
</organism>
<evidence type="ECO:0000256" key="1">
    <source>
        <dbReference type="ARBA" id="ARBA00001412"/>
    </source>
</evidence>
<dbReference type="AlphaFoldDB" id="A0A1M5ZL96"/>
<dbReference type="SUPFAM" id="SSF52317">
    <property type="entry name" value="Class I glutamine amidotransferase-like"/>
    <property type="match status" value="1"/>
</dbReference>
<evidence type="ECO:0000256" key="9">
    <source>
        <dbReference type="PIRSR" id="PIRSR001084-3"/>
    </source>
</evidence>
<feature type="binding site" evidence="8">
    <location>
        <position position="321"/>
    </location>
    <ligand>
        <name>substrate</name>
    </ligand>
</feature>